<reference evidence="7" key="1">
    <citation type="journal article" date="2012" name="Nature">
        <title>The oyster genome reveals stress adaptation and complexity of shell formation.</title>
        <authorList>
            <person name="Zhang G."/>
            <person name="Fang X."/>
            <person name="Guo X."/>
            <person name="Li L."/>
            <person name="Luo R."/>
            <person name="Xu F."/>
            <person name="Yang P."/>
            <person name="Zhang L."/>
            <person name="Wang X."/>
            <person name="Qi H."/>
            <person name="Xiong Z."/>
            <person name="Que H."/>
            <person name="Xie Y."/>
            <person name="Holland P.W."/>
            <person name="Paps J."/>
            <person name="Zhu Y."/>
            <person name="Wu F."/>
            <person name="Chen Y."/>
            <person name="Wang J."/>
            <person name="Peng C."/>
            <person name="Meng J."/>
            <person name="Yang L."/>
            <person name="Liu J."/>
            <person name="Wen B."/>
            <person name="Zhang N."/>
            <person name="Huang Z."/>
            <person name="Zhu Q."/>
            <person name="Feng Y."/>
            <person name="Mount A."/>
            <person name="Hedgecock D."/>
            <person name="Xu Z."/>
            <person name="Liu Y."/>
            <person name="Domazet-Loso T."/>
            <person name="Du Y."/>
            <person name="Sun X."/>
            <person name="Zhang S."/>
            <person name="Liu B."/>
            <person name="Cheng P."/>
            <person name="Jiang X."/>
            <person name="Li J."/>
            <person name="Fan D."/>
            <person name="Wang W."/>
            <person name="Fu W."/>
            <person name="Wang T."/>
            <person name="Wang B."/>
            <person name="Zhang J."/>
            <person name="Peng Z."/>
            <person name="Li Y."/>
            <person name="Li N."/>
            <person name="Wang J."/>
            <person name="Chen M."/>
            <person name="He Y."/>
            <person name="Tan F."/>
            <person name="Song X."/>
            <person name="Zheng Q."/>
            <person name="Huang R."/>
            <person name="Yang H."/>
            <person name="Du X."/>
            <person name="Chen L."/>
            <person name="Yang M."/>
            <person name="Gaffney P.M."/>
            <person name="Wang S."/>
            <person name="Luo L."/>
            <person name="She Z."/>
            <person name="Ming Y."/>
            <person name="Huang W."/>
            <person name="Zhang S."/>
            <person name="Huang B."/>
            <person name="Zhang Y."/>
            <person name="Qu T."/>
            <person name="Ni P."/>
            <person name="Miao G."/>
            <person name="Wang J."/>
            <person name="Wang Q."/>
            <person name="Steinberg C.E."/>
            <person name="Wang H."/>
            <person name="Li N."/>
            <person name="Qian L."/>
            <person name="Zhang G."/>
            <person name="Li Y."/>
            <person name="Yang H."/>
            <person name="Liu X."/>
            <person name="Wang J."/>
            <person name="Yin Y."/>
            <person name="Wang J."/>
        </authorList>
    </citation>
    <scope>NUCLEOTIDE SEQUENCE [LARGE SCALE GENOMIC DNA]</scope>
    <source>
        <strain evidence="7">05x7-T-G4-1.051#20</strain>
    </source>
</reference>
<evidence type="ECO:0000256" key="2">
    <source>
        <dbReference type="ARBA" id="ARBA00022475"/>
    </source>
</evidence>
<evidence type="ECO:0000256" key="4">
    <source>
        <dbReference type="ARBA" id="ARBA00022989"/>
    </source>
</evidence>
<gene>
    <name evidence="7" type="ORF">CGI_10008822</name>
</gene>
<evidence type="ECO:0000256" key="5">
    <source>
        <dbReference type="ARBA" id="ARBA00023136"/>
    </source>
</evidence>
<name>K1R1C0_MAGGI</name>
<dbReference type="Pfam" id="PF00001">
    <property type="entry name" value="7tm_1"/>
    <property type="match status" value="1"/>
</dbReference>
<dbReference type="InterPro" id="IPR000276">
    <property type="entry name" value="GPCR_Rhodpsn"/>
</dbReference>
<keyword evidence="5" id="KW-0472">Membrane</keyword>
<dbReference type="AlphaFoldDB" id="K1R1C0"/>
<sequence>MFNLDRGCVLYFGVKYYRYINRKCLLMFFTVVWILAIVITYCRFYDSTTPWAISCKPVFATESNVVTELTKWTIALILAVNLATYFYFVVYIRNRFIRVYGTTSRKNLAPSNQLRLLGKVSLITGYFILSYLPYVLTTLFPLLDYKTQNGKIAHTVLLSLLILNSAVNPFLYILRFREAIYQMKCLLCFWNEPYIDKLKKRYKEQFATYEIRVP</sequence>
<protein>
    <recommendedName>
        <fullName evidence="6">G-protein coupled receptors family 1 profile domain-containing protein</fullName>
    </recommendedName>
</protein>
<evidence type="ECO:0000259" key="6">
    <source>
        <dbReference type="PROSITE" id="PS50262"/>
    </source>
</evidence>
<accession>K1R1C0</accession>
<evidence type="ECO:0000256" key="1">
    <source>
        <dbReference type="ARBA" id="ARBA00004651"/>
    </source>
</evidence>
<dbReference type="Gene3D" id="1.20.1070.10">
    <property type="entry name" value="Rhodopsin 7-helix transmembrane proteins"/>
    <property type="match status" value="1"/>
</dbReference>
<dbReference type="PANTHER" id="PTHR22750">
    <property type="entry name" value="G-PROTEIN COUPLED RECEPTOR"/>
    <property type="match status" value="1"/>
</dbReference>
<dbReference type="InParanoid" id="K1R1C0"/>
<evidence type="ECO:0000313" key="7">
    <source>
        <dbReference type="EMBL" id="EKC27516.1"/>
    </source>
</evidence>
<dbReference type="HOGENOM" id="CLU_1290068_0_0_1"/>
<dbReference type="CDD" id="cd00637">
    <property type="entry name" value="7tm_classA_rhodopsin-like"/>
    <property type="match status" value="1"/>
</dbReference>
<dbReference type="InterPro" id="IPR017452">
    <property type="entry name" value="GPCR_Rhodpsn_7TM"/>
</dbReference>
<keyword evidence="2" id="KW-1003">Cell membrane</keyword>
<proteinExistence type="predicted"/>
<dbReference type="EMBL" id="JH817244">
    <property type="protein sequence ID" value="EKC27516.1"/>
    <property type="molecule type" value="Genomic_DNA"/>
</dbReference>
<keyword evidence="4" id="KW-1133">Transmembrane helix</keyword>
<comment type="subcellular location">
    <subcellularLocation>
        <location evidence="1">Cell membrane</location>
        <topology evidence="1">Multi-pass membrane protein</topology>
    </subcellularLocation>
</comment>
<dbReference type="PROSITE" id="PS50262">
    <property type="entry name" value="G_PROTEIN_RECEP_F1_2"/>
    <property type="match status" value="1"/>
</dbReference>
<dbReference type="SUPFAM" id="SSF81321">
    <property type="entry name" value="Family A G protein-coupled receptor-like"/>
    <property type="match status" value="1"/>
</dbReference>
<evidence type="ECO:0000256" key="3">
    <source>
        <dbReference type="ARBA" id="ARBA00022692"/>
    </source>
</evidence>
<dbReference type="GO" id="GO:0005886">
    <property type="term" value="C:plasma membrane"/>
    <property type="evidence" value="ECO:0007669"/>
    <property type="project" value="UniProtKB-SubCell"/>
</dbReference>
<dbReference type="GO" id="GO:0004930">
    <property type="term" value="F:G protein-coupled receptor activity"/>
    <property type="evidence" value="ECO:0007669"/>
    <property type="project" value="InterPro"/>
</dbReference>
<feature type="domain" description="G-protein coupled receptors family 1 profile" evidence="6">
    <location>
        <begin position="1"/>
        <end position="172"/>
    </location>
</feature>
<keyword evidence="3" id="KW-0812">Transmembrane</keyword>
<organism evidence="7">
    <name type="scientific">Magallana gigas</name>
    <name type="common">Pacific oyster</name>
    <name type="synonym">Crassostrea gigas</name>
    <dbReference type="NCBI Taxonomy" id="29159"/>
    <lineage>
        <taxon>Eukaryota</taxon>
        <taxon>Metazoa</taxon>
        <taxon>Spiralia</taxon>
        <taxon>Lophotrochozoa</taxon>
        <taxon>Mollusca</taxon>
        <taxon>Bivalvia</taxon>
        <taxon>Autobranchia</taxon>
        <taxon>Pteriomorphia</taxon>
        <taxon>Ostreida</taxon>
        <taxon>Ostreoidea</taxon>
        <taxon>Ostreidae</taxon>
        <taxon>Magallana</taxon>
    </lineage>
</organism>